<dbReference type="Proteomes" id="UP000001861">
    <property type="component" value="Unassembled WGS sequence"/>
</dbReference>
<dbReference type="VEuPathDB" id="FungiDB:CC1G_07069"/>
<feature type="compositionally biased region" description="Polar residues" evidence="4">
    <location>
        <begin position="291"/>
        <end position="309"/>
    </location>
</feature>
<dbReference type="PROSITE" id="PS50004">
    <property type="entry name" value="C2"/>
    <property type="match status" value="1"/>
</dbReference>
<evidence type="ECO:0000256" key="3">
    <source>
        <dbReference type="SAM" id="Coils"/>
    </source>
</evidence>
<dbReference type="PANTHER" id="PTHR46502">
    <property type="entry name" value="C2 DOMAIN-CONTAINING"/>
    <property type="match status" value="1"/>
</dbReference>
<dbReference type="STRING" id="240176.A8NUC3"/>
<dbReference type="InterPro" id="IPR000008">
    <property type="entry name" value="C2_dom"/>
</dbReference>
<feature type="compositionally biased region" description="Low complexity" evidence="4">
    <location>
        <begin position="390"/>
        <end position="405"/>
    </location>
</feature>
<proteinExistence type="predicted"/>
<feature type="compositionally biased region" description="Pro residues" evidence="4">
    <location>
        <begin position="482"/>
        <end position="497"/>
    </location>
</feature>
<feature type="coiled-coil region" evidence="3">
    <location>
        <begin position="511"/>
        <end position="538"/>
    </location>
</feature>
<feature type="compositionally biased region" description="Basic and acidic residues" evidence="4">
    <location>
        <begin position="431"/>
        <end position="441"/>
    </location>
</feature>
<dbReference type="InterPro" id="IPR037791">
    <property type="entry name" value="C2_fungal_Inn1"/>
</dbReference>
<feature type="compositionally biased region" description="Pro residues" evidence="4">
    <location>
        <begin position="334"/>
        <end position="357"/>
    </location>
</feature>
<feature type="compositionally biased region" description="Polar residues" evidence="4">
    <location>
        <begin position="254"/>
        <end position="271"/>
    </location>
</feature>
<reference evidence="6 7" key="1">
    <citation type="journal article" date="2010" name="Proc. Natl. Acad. Sci. U.S.A.">
        <title>Insights into evolution of multicellular fungi from the assembled chromosomes of the mushroom Coprinopsis cinerea (Coprinus cinereus).</title>
        <authorList>
            <person name="Stajich J.E."/>
            <person name="Wilke S.K."/>
            <person name="Ahren D."/>
            <person name="Au C.H."/>
            <person name="Birren B.W."/>
            <person name="Borodovsky M."/>
            <person name="Burns C."/>
            <person name="Canback B."/>
            <person name="Casselton L.A."/>
            <person name="Cheng C.K."/>
            <person name="Deng J."/>
            <person name="Dietrich F.S."/>
            <person name="Fargo D.C."/>
            <person name="Farman M.L."/>
            <person name="Gathman A.C."/>
            <person name="Goldberg J."/>
            <person name="Guigo R."/>
            <person name="Hoegger P.J."/>
            <person name="Hooker J.B."/>
            <person name="Huggins A."/>
            <person name="James T.Y."/>
            <person name="Kamada T."/>
            <person name="Kilaru S."/>
            <person name="Kodira C."/>
            <person name="Kues U."/>
            <person name="Kupfer D."/>
            <person name="Kwan H.S."/>
            <person name="Lomsadze A."/>
            <person name="Li W."/>
            <person name="Lilly W.W."/>
            <person name="Ma L.J."/>
            <person name="Mackey A.J."/>
            <person name="Manning G."/>
            <person name="Martin F."/>
            <person name="Muraguchi H."/>
            <person name="Natvig D.O."/>
            <person name="Palmerini H."/>
            <person name="Ramesh M.A."/>
            <person name="Rehmeyer C.J."/>
            <person name="Roe B.A."/>
            <person name="Shenoy N."/>
            <person name="Stanke M."/>
            <person name="Ter-Hovhannisyan V."/>
            <person name="Tunlid A."/>
            <person name="Velagapudi R."/>
            <person name="Vision T.J."/>
            <person name="Zeng Q."/>
            <person name="Zolan M.E."/>
            <person name="Pukkila P.J."/>
        </authorList>
    </citation>
    <scope>NUCLEOTIDE SEQUENCE [LARGE SCALE GENOMIC DNA]</scope>
    <source>
        <strain evidence="7">Okayama-7 / 130 / ATCC MYA-4618 / FGSC 9003</strain>
    </source>
</reference>
<dbReference type="Gene3D" id="2.60.40.150">
    <property type="entry name" value="C2 domain"/>
    <property type="match status" value="1"/>
</dbReference>
<evidence type="ECO:0000313" key="6">
    <source>
        <dbReference type="EMBL" id="EAU85375.2"/>
    </source>
</evidence>
<dbReference type="EMBL" id="AACS02000004">
    <property type="protein sequence ID" value="EAU85375.2"/>
    <property type="molecule type" value="Genomic_DNA"/>
</dbReference>
<protein>
    <recommendedName>
        <fullName evidence="5">C2 domain-containing protein</fullName>
    </recommendedName>
</protein>
<dbReference type="OMA" id="GYQPNTQ"/>
<feature type="region of interest" description="Disordered" evidence="4">
    <location>
        <begin position="175"/>
        <end position="510"/>
    </location>
</feature>
<feature type="domain" description="C2" evidence="5">
    <location>
        <begin position="1"/>
        <end position="112"/>
    </location>
</feature>
<evidence type="ECO:0000256" key="4">
    <source>
        <dbReference type="SAM" id="MobiDB-lite"/>
    </source>
</evidence>
<organism evidence="6 7">
    <name type="scientific">Coprinopsis cinerea (strain Okayama-7 / 130 / ATCC MYA-4618 / FGSC 9003)</name>
    <name type="common">Inky cap fungus</name>
    <name type="synonym">Hormographiella aspergillata</name>
    <dbReference type="NCBI Taxonomy" id="240176"/>
    <lineage>
        <taxon>Eukaryota</taxon>
        <taxon>Fungi</taxon>
        <taxon>Dikarya</taxon>
        <taxon>Basidiomycota</taxon>
        <taxon>Agaricomycotina</taxon>
        <taxon>Agaricomycetes</taxon>
        <taxon>Agaricomycetidae</taxon>
        <taxon>Agaricales</taxon>
        <taxon>Agaricineae</taxon>
        <taxon>Psathyrellaceae</taxon>
        <taxon>Coprinopsis</taxon>
    </lineage>
</organism>
<evidence type="ECO:0000313" key="7">
    <source>
        <dbReference type="Proteomes" id="UP000001861"/>
    </source>
</evidence>
<evidence type="ECO:0000259" key="5">
    <source>
        <dbReference type="PROSITE" id="PS50004"/>
    </source>
</evidence>
<keyword evidence="7" id="KW-1185">Reference proteome</keyword>
<dbReference type="RefSeq" id="XP_001836422.2">
    <property type="nucleotide sequence ID" value="XM_001836370.2"/>
</dbReference>
<dbReference type="HOGENOM" id="CLU_515908_0_0_1"/>
<dbReference type="InterPro" id="IPR035892">
    <property type="entry name" value="C2_domain_sf"/>
</dbReference>
<dbReference type="OrthoDB" id="270970at2759"/>
<dbReference type="GO" id="GO:0046872">
    <property type="term" value="F:metal ion binding"/>
    <property type="evidence" value="ECO:0007669"/>
    <property type="project" value="UniProtKB-KW"/>
</dbReference>
<dbReference type="PANTHER" id="PTHR46502:SF2">
    <property type="entry name" value="16 KDA PHLOEM PROTEIN 2"/>
    <property type="match status" value="1"/>
</dbReference>
<dbReference type="SUPFAM" id="SSF49562">
    <property type="entry name" value="C2 domain (Calcium/lipid-binding domain, CaLB)"/>
    <property type="match status" value="1"/>
</dbReference>
<dbReference type="SMART" id="SM00239">
    <property type="entry name" value="C2"/>
    <property type="match status" value="1"/>
</dbReference>
<feature type="compositionally biased region" description="Polar residues" evidence="4">
    <location>
        <begin position="322"/>
        <end position="331"/>
    </location>
</feature>
<dbReference type="CDD" id="cd08681">
    <property type="entry name" value="C2_fungal_Inn1p-like"/>
    <property type="match status" value="1"/>
</dbReference>
<evidence type="ECO:0000256" key="2">
    <source>
        <dbReference type="ARBA" id="ARBA00022837"/>
    </source>
</evidence>
<dbReference type="InParanoid" id="A8NUC3"/>
<evidence type="ECO:0000256" key="1">
    <source>
        <dbReference type="ARBA" id="ARBA00022723"/>
    </source>
</evidence>
<dbReference type="eggNOG" id="ENOG502RDJ2">
    <property type="taxonomic scope" value="Eukaryota"/>
</dbReference>
<dbReference type="Pfam" id="PF00168">
    <property type="entry name" value="C2"/>
    <property type="match status" value="1"/>
</dbReference>
<comment type="caution">
    <text evidence="6">The sequence shown here is derived from an EMBL/GenBank/DDBJ whole genome shotgun (WGS) entry which is preliminary data.</text>
</comment>
<sequence>MSQSSQDEIGTLIVVVLKARNLNDKHKFRKQDAYAKVLLNGTEKQTKVEIKGGQHPLWDEEFRFPIFKSTAKKNRTLEVSCWAKEPRTDDILGTGTVDISETLQNGEFDDWVPLSIDGVTRGDVYLEMTYYANGPPPPSVIPTIAPPKDQPVAYYSPGKNALLVAQGANLMRRPSKLSPADRLSRPAISIPETIPSSPNQHHRFNTLPPVPDDRIQASNPVHAAQPVPSLLRPGAVPTRPRPIRDPSPVRPGQEFSNASPGTSPGRTSNPYLTGAAGSNRPGGVGQHHRTPSNPAASNPYLTGGTNTPPVTYPLDGSPAPASIQNNNQPYATNYPPPSHTPGTQYPPPSHTPLPQYPPQTHTPAPPPGAVPLLWSSSDSGSHPVVPPPAGGFAFPTPGIPGAYPATPTPHPPYHSNSYDHSAPRPYGHNRQSSDPRDDPSLRNRYQTPLPLPPGVRHQSPDPQSPHQRPHSQSPRRGRDDPLPPLPAPPRAPSPPRQESPSSLTAADRQRLEELKWLEAEAKRRKEQEERDLALALQLDKELNL</sequence>
<keyword evidence="3" id="KW-0175">Coiled coil</keyword>
<keyword evidence="2" id="KW-0106">Calcium</keyword>
<dbReference type="AlphaFoldDB" id="A8NUC3"/>
<name>A8NUC3_COPC7</name>
<dbReference type="GeneID" id="6012965"/>
<gene>
    <name evidence="6" type="ORF">CC1G_07069</name>
</gene>
<accession>A8NUC3</accession>
<keyword evidence="1" id="KW-0479">Metal-binding</keyword>
<dbReference type="KEGG" id="cci:CC1G_07069"/>